<feature type="transmembrane region" description="Helical" evidence="1">
    <location>
        <begin position="113"/>
        <end position="133"/>
    </location>
</feature>
<keyword evidence="1" id="KW-1133">Transmembrane helix</keyword>
<comment type="caution">
    <text evidence="2">The sequence shown here is derived from an EMBL/GenBank/DDBJ whole genome shotgun (WGS) entry which is preliminary data.</text>
</comment>
<keyword evidence="1" id="KW-0472">Membrane</keyword>
<gene>
    <name evidence="2" type="ORF">ERUC_LOCUS29322</name>
</gene>
<proteinExistence type="predicted"/>
<keyword evidence="1" id="KW-0812">Transmembrane</keyword>
<evidence type="ECO:0000313" key="3">
    <source>
        <dbReference type="Proteomes" id="UP001642260"/>
    </source>
</evidence>
<feature type="transmembrane region" description="Helical" evidence="1">
    <location>
        <begin position="145"/>
        <end position="171"/>
    </location>
</feature>
<dbReference type="AlphaFoldDB" id="A0ABC8L1X1"/>
<organism evidence="2 3">
    <name type="scientific">Eruca vesicaria subsp. sativa</name>
    <name type="common">Garden rocket</name>
    <name type="synonym">Eruca sativa</name>
    <dbReference type="NCBI Taxonomy" id="29727"/>
    <lineage>
        <taxon>Eukaryota</taxon>
        <taxon>Viridiplantae</taxon>
        <taxon>Streptophyta</taxon>
        <taxon>Embryophyta</taxon>
        <taxon>Tracheophyta</taxon>
        <taxon>Spermatophyta</taxon>
        <taxon>Magnoliopsida</taxon>
        <taxon>eudicotyledons</taxon>
        <taxon>Gunneridae</taxon>
        <taxon>Pentapetalae</taxon>
        <taxon>rosids</taxon>
        <taxon>malvids</taxon>
        <taxon>Brassicales</taxon>
        <taxon>Brassicaceae</taxon>
        <taxon>Brassiceae</taxon>
        <taxon>Eruca</taxon>
    </lineage>
</organism>
<feature type="transmembrane region" description="Helical" evidence="1">
    <location>
        <begin position="83"/>
        <end position="101"/>
    </location>
</feature>
<accession>A0ABC8L1X1</accession>
<evidence type="ECO:0008006" key="4">
    <source>
        <dbReference type="Google" id="ProtNLM"/>
    </source>
</evidence>
<evidence type="ECO:0000313" key="2">
    <source>
        <dbReference type="EMBL" id="CAH8363566.1"/>
    </source>
</evidence>
<sequence>MFMSGYSHFFLSHRIVGVFCVSMSCGWGLTFGWYIAVEPSTYFISVTCSRTEVLRRNSDVNLQLISCENVTILVKYGYTRVRVYELLIFLVGVPSSSFKVPPCALVSQSRWRVVADVMGVVFVSMSVAVWRCVFCQIRFLWDCGYAYMVVVSSSSCLVLMVFNLCLFQFLLNPSFD</sequence>
<reference evidence="2 3" key="1">
    <citation type="submission" date="2022-03" db="EMBL/GenBank/DDBJ databases">
        <authorList>
            <person name="Macdonald S."/>
            <person name="Ahmed S."/>
            <person name="Newling K."/>
        </authorList>
    </citation>
    <scope>NUCLEOTIDE SEQUENCE [LARGE SCALE GENOMIC DNA]</scope>
</reference>
<feature type="transmembrane region" description="Helical" evidence="1">
    <location>
        <begin position="15"/>
        <end position="36"/>
    </location>
</feature>
<name>A0ABC8L1X1_ERUVS</name>
<keyword evidence="3" id="KW-1185">Reference proteome</keyword>
<protein>
    <recommendedName>
        <fullName evidence="4">Transmembrane protein</fullName>
    </recommendedName>
</protein>
<dbReference type="Proteomes" id="UP001642260">
    <property type="component" value="Unassembled WGS sequence"/>
</dbReference>
<dbReference type="EMBL" id="CAKOAT010364042">
    <property type="protein sequence ID" value="CAH8363566.1"/>
    <property type="molecule type" value="Genomic_DNA"/>
</dbReference>
<evidence type="ECO:0000256" key="1">
    <source>
        <dbReference type="SAM" id="Phobius"/>
    </source>
</evidence>